<dbReference type="GO" id="GO:0015149">
    <property type="term" value="F:hexose transmembrane transporter activity"/>
    <property type="evidence" value="ECO:0007669"/>
    <property type="project" value="TreeGrafter"/>
</dbReference>
<evidence type="ECO:0000256" key="5">
    <source>
        <dbReference type="ARBA" id="ARBA00023180"/>
    </source>
</evidence>
<feature type="transmembrane region" description="Helical" evidence="7">
    <location>
        <begin position="92"/>
        <end position="116"/>
    </location>
</feature>
<dbReference type="GO" id="GO:0016020">
    <property type="term" value="C:membrane"/>
    <property type="evidence" value="ECO:0007669"/>
    <property type="project" value="UniProtKB-SubCell"/>
</dbReference>
<keyword evidence="2 7" id="KW-0812">Transmembrane</keyword>
<accession>A0AB39Z9J6</accession>
<keyword evidence="6" id="KW-0813">Transport</keyword>
<dbReference type="Gene3D" id="1.20.1250.20">
    <property type="entry name" value="MFS general substrate transporter like domains"/>
    <property type="match status" value="1"/>
</dbReference>
<evidence type="ECO:0000256" key="2">
    <source>
        <dbReference type="ARBA" id="ARBA00022692"/>
    </source>
</evidence>
<feature type="transmembrane region" description="Helical" evidence="7">
    <location>
        <begin position="184"/>
        <end position="202"/>
    </location>
</feature>
<dbReference type="PROSITE" id="PS50850">
    <property type="entry name" value="MFS"/>
    <property type="match status" value="1"/>
</dbReference>
<feature type="transmembrane region" description="Helical" evidence="7">
    <location>
        <begin position="123"/>
        <end position="142"/>
    </location>
</feature>
<evidence type="ECO:0000256" key="3">
    <source>
        <dbReference type="ARBA" id="ARBA00022989"/>
    </source>
</evidence>
<comment type="similarity">
    <text evidence="6">Belongs to the major facilitator superfamily. Sugar transporter (TC 2.A.1.1) family.</text>
</comment>
<protein>
    <submittedName>
        <fullName evidence="10">Solute carrier family 2, facilitated glucose transporter member 1</fullName>
    </submittedName>
</protein>
<dbReference type="CDD" id="cd17357">
    <property type="entry name" value="MFS_GLUT_Class1_2_like"/>
    <property type="match status" value="1"/>
</dbReference>
<feature type="transmembrane region" description="Helical" evidence="7">
    <location>
        <begin position="435"/>
        <end position="455"/>
    </location>
</feature>
<dbReference type="RefSeq" id="XP_016930601.3">
    <property type="nucleotide sequence ID" value="XM_017075112.4"/>
</dbReference>
<comment type="subcellular location">
    <subcellularLocation>
        <location evidence="1">Membrane</location>
        <topology evidence="1">Multi-pass membrane protein</topology>
    </subcellularLocation>
</comment>
<dbReference type="GeneID" id="108010255"/>
<evidence type="ECO:0000256" key="6">
    <source>
        <dbReference type="RuleBase" id="RU003346"/>
    </source>
</evidence>
<dbReference type="InterPro" id="IPR036259">
    <property type="entry name" value="MFS_trans_sf"/>
</dbReference>
<dbReference type="InterPro" id="IPR045263">
    <property type="entry name" value="GLUT"/>
</dbReference>
<evidence type="ECO:0000259" key="8">
    <source>
        <dbReference type="PROSITE" id="PS50850"/>
    </source>
</evidence>
<dbReference type="Proteomes" id="UP001652628">
    <property type="component" value="Chromosome 2R"/>
</dbReference>
<evidence type="ECO:0000313" key="9">
    <source>
        <dbReference type="Proteomes" id="UP001652628"/>
    </source>
</evidence>
<dbReference type="InterPro" id="IPR003663">
    <property type="entry name" value="Sugar/inositol_transpt"/>
</dbReference>
<dbReference type="InterPro" id="IPR020846">
    <property type="entry name" value="MFS_dom"/>
</dbReference>
<dbReference type="NCBIfam" id="TIGR00879">
    <property type="entry name" value="SP"/>
    <property type="match status" value="1"/>
</dbReference>
<keyword evidence="3 7" id="KW-1133">Transmembrane helix</keyword>
<dbReference type="AlphaFoldDB" id="A0AB39Z9J6"/>
<name>A0AB39Z9J6_DROSZ</name>
<feature type="transmembrane region" description="Helical" evidence="7">
    <location>
        <begin position="368"/>
        <end position="391"/>
    </location>
</feature>
<dbReference type="SUPFAM" id="SSF103473">
    <property type="entry name" value="MFS general substrate transporter"/>
    <property type="match status" value="1"/>
</dbReference>
<evidence type="ECO:0000256" key="4">
    <source>
        <dbReference type="ARBA" id="ARBA00023136"/>
    </source>
</evidence>
<feature type="transmembrane region" description="Helical" evidence="7">
    <location>
        <begin position="461"/>
        <end position="481"/>
    </location>
</feature>
<keyword evidence="10" id="KW-0762">Sugar transport</keyword>
<evidence type="ECO:0000313" key="10">
    <source>
        <dbReference type="RefSeq" id="XP_016930601.3"/>
    </source>
</evidence>
<keyword evidence="4 7" id="KW-0472">Membrane</keyword>
<reference evidence="10" key="1">
    <citation type="submission" date="2025-08" db="UniProtKB">
        <authorList>
            <consortium name="RefSeq"/>
        </authorList>
    </citation>
    <scope>IDENTIFICATION</scope>
</reference>
<evidence type="ECO:0000256" key="7">
    <source>
        <dbReference type="SAM" id="Phobius"/>
    </source>
</evidence>
<dbReference type="PANTHER" id="PTHR23503">
    <property type="entry name" value="SOLUTE CARRIER FAMILY 2"/>
    <property type="match status" value="1"/>
</dbReference>
<organism evidence="9 10">
    <name type="scientific">Drosophila suzukii</name>
    <name type="common">Spotted-wing drosophila fruit fly</name>
    <dbReference type="NCBI Taxonomy" id="28584"/>
    <lineage>
        <taxon>Eukaryota</taxon>
        <taxon>Metazoa</taxon>
        <taxon>Ecdysozoa</taxon>
        <taxon>Arthropoda</taxon>
        <taxon>Hexapoda</taxon>
        <taxon>Insecta</taxon>
        <taxon>Pterygota</taxon>
        <taxon>Neoptera</taxon>
        <taxon>Endopterygota</taxon>
        <taxon>Diptera</taxon>
        <taxon>Brachycera</taxon>
        <taxon>Muscomorpha</taxon>
        <taxon>Ephydroidea</taxon>
        <taxon>Drosophilidae</taxon>
        <taxon>Drosophila</taxon>
        <taxon>Sophophora</taxon>
    </lineage>
</organism>
<dbReference type="PRINTS" id="PR00171">
    <property type="entry name" value="SUGRTRNSPORT"/>
</dbReference>
<keyword evidence="5" id="KW-0325">Glycoprotein</keyword>
<dbReference type="InterPro" id="IPR005828">
    <property type="entry name" value="MFS_sugar_transport-like"/>
</dbReference>
<dbReference type="Pfam" id="PF00083">
    <property type="entry name" value="Sugar_tr"/>
    <property type="match status" value="1"/>
</dbReference>
<feature type="transmembrane region" description="Helical" evidence="7">
    <location>
        <begin position="214"/>
        <end position="233"/>
    </location>
</feature>
<gene>
    <name evidence="10" type="primary">LOC108010255</name>
</gene>
<evidence type="ECO:0000256" key="1">
    <source>
        <dbReference type="ARBA" id="ARBA00004141"/>
    </source>
</evidence>
<feature type="transmembrane region" description="Helical" evidence="7">
    <location>
        <begin position="303"/>
        <end position="329"/>
    </location>
</feature>
<sequence length="518" mass="56847">MDHPKVGELSQERSLSFSESPLMAHKNPKQNEVPQWTWSLKWAAIGSSIGAAVPVGYCTGVMNSPAEVMRSWCNETLIARYDLDLGESGLELLWSALVSIFLVGGAIGSVVGATVANKFGRRGCFNICGVLLALAAICFYACRPLDSVELLLLGRLLAGLAGGLITAFMPMWHSEISSLSQRSTLAPLCPMGLTLGVVVAQVCSLRSVLGGPENWHLCLAFYGLLVVVCYAPFRWYPESPKWMYVVKGHKDEARRQLQQLRGYSDGSASLQAEIDEMELEAASKVEALGLVQVLRDPQYRLPLIIVCAFLGGQQLSGINAIFFYSVSIFRKAGLSIQASQWANLGAGSLNLATSMLGPILLERLNRRPLMLFSTFFCTVFLFLFAMMLYFIESFSWFAMGCIGCIFLYIFFFQFGLGPMPFFIGAELFELAPRPAAMSLGSVVYWICNFIIGMAFPTLQNAFGALVFLPFSVACLLLFVLTKRYLPETRGREPSEVAPLVASGFKSKVLLNHHAVSQS</sequence>
<feature type="transmembrane region" description="Helical" evidence="7">
    <location>
        <begin position="341"/>
        <end position="361"/>
    </location>
</feature>
<dbReference type="PANTHER" id="PTHR23503:SF127">
    <property type="entry name" value="FI08437P-RELATED"/>
    <property type="match status" value="1"/>
</dbReference>
<proteinExistence type="inferred from homology"/>
<feature type="domain" description="Major facilitator superfamily (MFS) profile" evidence="8">
    <location>
        <begin position="44"/>
        <end position="489"/>
    </location>
</feature>
<feature type="transmembrane region" description="Helical" evidence="7">
    <location>
        <begin position="397"/>
        <end position="423"/>
    </location>
</feature>
<keyword evidence="9" id="KW-1185">Reference proteome</keyword>
<feature type="transmembrane region" description="Helical" evidence="7">
    <location>
        <begin position="148"/>
        <end position="172"/>
    </location>
</feature>